<name>A0ABX5K8A6_9BURK</name>
<dbReference type="InterPro" id="IPR011008">
    <property type="entry name" value="Dimeric_a/b-barrel"/>
</dbReference>
<keyword evidence="2" id="KW-0503">Monooxygenase</keyword>
<sequence>MAEPITIIATQCAKPERRDDLQAQIRLLAAAARAEAGCLEYRVAVAQDSEDTFVFVERWATREALDAHFHTEAFQAFWNARMQYLTQDVDIVVASDFV</sequence>
<dbReference type="Gene3D" id="3.30.70.100">
    <property type="match status" value="1"/>
</dbReference>
<dbReference type="InterPro" id="IPR050744">
    <property type="entry name" value="AI-2_Isomerase_LsrG"/>
</dbReference>
<dbReference type="Pfam" id="PF03992">
    <property type="entry name" value="ABM"/>
    <property type="match status" value="1"/>
</dbReference>
<feature type="domain" description="ABM" evidence="1">
    <location>
        <begin position="5"/>
        <end position="93"/>
    </location>
</feature>
<dbReference type="Proteomes" id="UP000245712">
    <property type="component" value="Unassembled WGS sequence"/>
</dbReference>
<evidence type="ECO:0000313" key="3">
    <source>
        <dbReference type="Proteomes" id="UP000245712"/>
    </source>
</evidence>
<protein>
    <submittedName>
        <fullName evidence="2">Quinol monooxygenase YgiN</fullName>
    </submittedName>
</protein>
<keyword evidence="3" id="KW-1185">Reference proteome</keyword>
<dbReference type="PROSITE" id="PS51725">
    <property type="entry name" value="ABM"/>
    <property type="match status" value="1"/>
</dbReference>
<gene>
    <name evidence="2" type="ORF">C7402_13566</name>
</gene>
<dbReference type="InterPro" id="IPR007138">
    <property type="entry name" value="ABM_dom"/>
</dbReference>
<evidence type="ECO:0000313" key="2">
    <source>
        <dbReference type="EMBL" id="PVX70762.1"/>
    </source>
</evidence>
<dbReference type="PANTHER" id="PTHR33336:SF3">
    <property type="entry name" value="ABM DOMAIN-CONTAINING PROTEIN"/>
    <property type="match status" value="1"/>
</dbReference>
<accession>A0ABX5K8A6</accession>
<keyword evidence="2" id="KW-0560">Oxidoreductase</keyword>
<dbReference type="EMBL" id="QEOB01000035">
    <property type="protein sequence ID" value="PVX70762.1"/>
    <property type="molecule type" value="Genomic_DNA"/>
</dbReference>
<dbReference type="PANTHER" id="PTHR33336">
    <property type="entry name" value="QUINOL MONOOXYGENASE YGIN-RELATED"/>
    <property type="match status" value="1"/>
</dbReference>
<organism evidence="2 3">
    <name type="scientific">Paraburkholderia unamae</name>
    <dbReference type="NCBI Taxonomy" id="219649"/>
    <lineage>
        <taxon>Bacteria</taxon>
        <taxon>Pseudomonadati</taxon>
        <taxon>Pseudomonadota</taxon>
        <taxon>Betaproteobacteria</taxon>
        <taxon>Burkholderiales</taxon>
        <taxon>Burkholderiaceae</taxon>
        <taxon>Paraburkholderia</taxon>
    </lineage>
</organism>
<dbReference type="SUPFAM" id="SSF54909">
    <property type="entry name" value="Dimeric alpha+beta barrel"/>
    <property type="match status" value="1"/>
</dbReference>
<proteinExistence type="predicted"/>
<dbReference type="RefSeq" id="WP_165842114.1">
    <property type="nucleotide sequence ID" value="NZ_QEOB01000035.1"/>
</dbReference>
<reference evidence="2 3" key="1">
    <citation type="submission" date="2018-05" db="EMBL/GenBank/DDBJ databases">
        <title>Genomic Encyclopedia of Type Strains, Phase IV (KMG-V): Genome sequencing to study the core and pangenomes of soil and plant-associated prokaryotes.</title>
        <authorList>
            <person name="Whitman W."/>
        </authorList>
    </citation>
    <scope>NUCLEOTIDE SEQUENCE [LARGE SCALE GENOMIC DNA]</scope>
    <source>
        <strain evidence="2 3">SCZa-39</strain>
    </source>
</reference>
<evidence type="ECO:0000259" key="1">
    <source>
        <dbReference type="PROSITE" id="PS51725"/>
    </source>
</evidence>
<dbReference type="GO" id="GO:0004497">
    <property type="term" value="F:monooxygenase activity"/>
    <property type="evidence" value="ECO:0007669"/>
    <property type="project" value="UniProtKB-KW"/>
</dbReference>
<comment type="caution">
    <text evidence="2">The sequence shown here is derived from an EMBL/GenBank/DDBJ whole genome shotgun (WGS) entry which is preliminary data.</text>
</comment>